<dbReference type="HOGENOM" id="CLU_013985_3_1_6"/>
<keyword evidence="2" id="KW-0689">Ribosomal protein</keyword>
<accession>Q2SPN8</accession>
<dbReference type="KEGG" id="hch:HCH_00477"/>
<organism evidence="2 3">
    <name type="scientific">Hahella chejuensis (strain KCTC 2396)</name>
    <dbReference type="NCBI Taxonomy" id="349521"/>
    <lineage>
        <taxon>Bacteria</taxon>
        <taxon>Pseudomonadati</taxon>
        <taxon>Pseudomonadota</taxon>
        <taxon>Gammaproteobacteria</taxon>
        <taxon>Oceanospirillales</taxon>
        <taxon>Hahellaceae</taxon>
        <taxon>Hahella</taxon>
    </lineage>
</organism>
<dbReference type="GO" id="GO:0005840">
    <property type="term" value="C:ribosome"/>
    <property type="evidence" value="ECO:0007669"/>
    <property type="project" value="UniProtKB-KW"/>
</dbReference>
<reference evidence="2 3" key="1">
    <citation type="journal article" date="2005" name="Nucleic Acids Res.">
        <title>Genomic blueprint of Hahella chejuensis, a marine microbe producing an algicidal agent.</title>
        <authorList>
            <person name="Jeong H."/>
            <person name="Yim J.H."/>
            <person name="Lee C."/>
            <person name="Choi S.-H."/>
            <person name="Park Y.K."/>
            <person name="Yoon S.H."/>
            <person name="Hur C.-G."/>
            <person name="Kang H.-Y."/>
            <person name="Kim D."/>
            <person name="Lee H.H."/>
            <person name="Park K.H."/>
            <person name="Park S.-H."/>
            <person name="Park H.-S."/>
            <person name="Lee H.K."/>
            <person name="Oh T.K."/>
            <person name="Kim J.F."/>
        </authorList>
    </citation>
    <scope>NUCLEOTIDE SEQUENCE [LARGE SCALE GENOMIC DNA]</scope>
    <source>
        <strain evidence="2 3">KCTC 2396</strain>
    </source>
</reference>
<dbReference type="PROSITE" id="PS51186">
    <property type="entry name" value="GNAT"/>
    <property type="match status" value="1"/>
</dbReference>
<dbReference type="PANTHER" id="PTHR43792:SF1">
    <property type="entry name" value="N-ACETYLTRANSFERASE DOMAIN-CONTAINING PROTEIN"/>
    <property type="match status" value="1"/>
</dbReference>
<dbReference type="GO" id="GO:0016747">
    <property type="term" value="F:acyltransferase activity, transferring groups other than amino-acyl groups"/>
    <property type="evidence" value="ECO:0007669"/>
    <property type="project" value="InterPro"/>
</dbReference>
<keyword evidence="2" id="KW-0687">Ribonucleoprotein</keyword>
<dbReference type="AlphaFoldDB" id="Q2SPN8"/>
<gene>
    <name evidence="2" type="ordered locus">HCH_00477</name>
</gene>
<dbReference type="Gene3D" id="3.40.630.30">
    <property type="match status" value="1"/>
</dbReference>
<dbReference type="EMBL" id="CP000155">
    <property type="protein sequence ID" value="ABC27386.1"/>
    <property type="molecule type" value="Genomic_DNA"/>
</dbReference>
<dbReference type="InterPro" id="IPR051531">
    <property type="entry name" value="N-acetyltransferase"/>
</dbReference>
<dbReference type="eggNOG" id="COG1670">
    <property type="taxonomic scope" value="Bacteria"/>
</dbReference>
<keyword evidence="3" id="KW-1185">Reference proteome</keyword>
<proteinExistence type="predicted"/>
<dbReference type="RefSeq" id="WP_011394463.1">
    <property type="nucleotide sequence ID" value="NC_007645.1"/>
</dbReference>
<feature type="domain" description="N-acetyltransferase" evidence="1">
    <location>
        <begin position="17"/>
        <end position="175"/>
    </location>
</feature>
<evidence type="ECO:0000259" key="1">
    <source>
        <dbReference type="PROSITE" id="PS51186"/>
    </source>
</evidence>
<dbReference type="Pfam" id="PF13302">
    <property type="entry name" value="Acetyltransf_3"/>
    <property type="match status" value="1"/>
</dbReference>
<dbReference type="STRING" id="349521.HCH_00477"/>
<dbReference type="Proteomes" id="UP000000238">
    <property type="component" value="Chromosome"/>
</dbReference>
<name>Q2SPN8_HAHCH</name>
<dbReference type="PANTHER" id="PTHR43792">
    <property type="entry name" value="GNAT FAMILY, PUTATIVE (AFU_ORTHOLOGUE AFUA_3G00765)-RELATED-RELATED"/>
    <property type="match status" value="1"/>
</dbReference>
<dbReference type="InterPro" id="IPR016181">
    <property type="entry name" value="Acyl_CoA_acyltransferase"/>
</dbReference>
<sequence length="175" mass="19832">MQSIEIKAPLTLTTERLRLRQFTEADLPDYAKMLADDEVMRYMANGQGYDLDAAWKSLALMLGHWRLRGYGLWALEEIESGRLLGRAGLYYPQGWPGMEIGWLLRRASWGQGYAYEAAQAIREVAYSHVGASSLVSLIHPMNARSRRVAEKLGGKACKKLEIQQKQVLLYSIPRS</sequence>
<evidence type="ECO:0000313" key="2">
    <source>
        <dbReference type="EMBL" id="ABC27386.1"/>
    </source>
</evidence>
<dbReference type="InterPro" id="IPR000182">
    <property type="entry name" value="GNAT_dom"/>
</dbReference>
<protein>
    <submittedName>
        <fullName evidence="2">Acetyltransferase, including N-acetylases of ribosomal protein</fullName>
    </submittedName>
</protein>
<dbReference type="SUPFAM" id="SSF55729">
    <property type="entry name" value="Acyl-CoA N-acyltransferases (Nat)"/>
    <property type="match status" value="1"/>
</dbReference>
<keyword evidence="2" id="KW-0808">Transferase</keyword>
<evidence type="ECO:0000313" key="3">
    <source>
        <dbReference type="Proteomes" id="UP000000238"/>
    </source>
</evidence>